<dbReference type="Pfam" id="PF10328">
    <property type="entry name" value="7TM_GPCR_Srx"/>
    <property type="match status" value="1"/>
</dbReference>
<feature type="transmembrane region" description="Helical" evidence="1">
    <location>
        <begin position="22"/>
        <end position="47"/>
    </location>
</feature>
<proteinExistence type="predicted"/>
<feature type="transmembrane region" description="Helical" evidence="1">
    <location>
        <begin position="194"/>
        <end position="219"/>
    </location>
</feature>
<keyword evidence="1" id="KW-0812">Transmembrane</keyword>
<sequence length="330" mass="36834">MPTVGEVDQGDLFIPESQLMSLVFHIVAVLAMFLISLSGLFVNLFLFNKFAKKPGKASGFHKLCLAKTIPNSIVCTAFFVWGVPLALFQPDYENVPRWLNVFIGQLAGFGAYVTGPLLQCCMSCNRFAVLYFSTRLLKVTQYPITGMAIIGVFLVAVIYTSLGFRPGNCGFVFYPSTFTWDREDSTCAAGMSTLIFYTVVGVATSTNILNMMTAAKLSVDKVGGMSQSDSNRRRKKVVQMFIQSVIQDCLHVIDLINSIFVFKLYDALWFQFIFLSISFLMIHALDGFVMFFFHPEVHPSFLQSKASKGTLVTIVPQSFLVDRKFTVPSF</sequence>
<evidence type="ECO:0000259" key="2">
    <source>
        <dbReference type="Pfam" id="PF10328"/>
    </source>
</evidence>
<dbReference type="PANTHER" id="PTHR46611:SF3">
    <property type="entry name" value="7TM GPCR SERPENTINE RECEPTOR CLASS X (SRX) DOMAIN-CONTAINING PROTEIN"/>
    <property type="match status" value="1"/>
</dbReference>
<dbReference type="PANTHER" id="PTHR46611">
    <property type="entry name" value="SERPENTINE RECEPTOR, CLASS X-RELATED"/>
    <property type="match status" value="1"/>
</dbReference>
<feature type="transmembrane region" description="Helical" evidence="1">
    <location>
        <begin position="144"/>
        <end position="164"/>
    </location>
</feature>
<dbReference type="Proteomes" id="UP000005237">
    <property type="component" value="Unassembled WGS sequence"/>
</dbReference>
<dbReference type="SUPFAM" id="SSF81321">
    <property type="entry name" value="Family A G protein-coupled receptor-like"/>
    <property type="match status" value="1"/>
</dbReference>
<organism evidence="3 4">
    <name type="scientific">Caenorhabditis japonica</name>
    <dbReference type="NCBI Taxonomy" id="281687"/>
    <lineage>
        <taxon>Eukaryota</taxon>
        <taxon>Metazoa</taxon>
        <taxon>Ecdysozoa</taxon>
        <taxon>Nematoda</taxon>
        <taxon>Chromadorea</taxon>
        <taxon>Rhabditida</taxon>
        <taxon>Rhabditina</taxon>
        <taxon>Rhabditomorpha</taxon>
        <taxon>Rhabditoidea</taxon>
        <taxon>Rhabditidae</taxon>
        <taxon>Peloderinae</taxon>
        <taxon>Caenorhabditis</taxon>
    </lineage>
</organism>
<reference evidence="4" key="1">
    <citation type="submission" date="2010-08" db="EMBL/GenBank/DDBJ databases">
        <authorList>
            <consortium name="Caenorhabditis japonica Sequencing Consortium"/>
            <person name="Wilson R.K."/>
        </authorList>
    </citation>
    <scope>NUCLEOTIDE SEQUENCE [LARGE SCALE GENOMIC DNA]</scope>
    <source>
        <strain evidence="4">DF5081</strain>
    </source>
</reference>
<evidence type="ECO:0000256" key="1">
    <source>
        <dbReference type="SAM" id="Phobius"/>
    </source>
</evidence>
<accession>A0A8R1HPY8</accession>
<feature type="transmembrane region" description="Helical" evidence="1">
    <location>
        <begin position="268"/>
        <end position="293"/>
    </location>
</feature>
<feature type="transmembrane region" description="Helical" evidence="1">
    <location>
        <begin position="109"/>
        <end position="132"/>
    </location>
</feature>
<name>A0A8R1HPY8_CAEJA</name>
<keyword evidence="1" id="KW-0472">Membrane</keyword>
<dbReference type="EnsemblMetazoa" id="CJA06675a.1">
    <property type="protein sequence ID" value="CJA06675a.1"/>
    <property type="gene ID" value="WBGene00125879"/>
</dbReference>
<reference evidence="3" key="2">
    <citation type="submission" date="2022-06" db="UniProtKB">
        <authorList>
            <consortium name="EnsemblMetazoa"/>
        </authorList>
    </citation>
    <scope>IDENTIFICATION</scope>
    <source>
        <strain evidence="3">DF5081</strain>
    </source>
</reference>
<dbReference type="Gene3D" id="1.20.1070.10">
    <property type="entry name" value="Rhodopsin 7-helix transmembrane proteins"/>
    <property type="match status" value="1"/>
</dbReference>
<dbReference type="InterPro" id="IPR019430">
    <property type="entry name" value="7TM_GPCR_serpentine_rcpt_Srx"/>
</dbReference>
<keyword evidence="4" id="KW-1185">Reference proteome</keyword>
<evidence type="ECO:0000313" key="3">
    <source>
        <dbReference type="EnsemblMetazoa" id="CJA06675a.1"/>
    </source>
</evidence>
<feature type="domain" description="7TM GPCR serpentine receptor class x (Srx)" evidence="2">
    <location>
        <begin position="33"/>
        <end position="294"/>
    </location>
</feature>
<evidence type="ECO:0000313" key="4">
    <source>
        <dbReference type="Proteomes" id="UP000005237"/>
    </source>
</evidence>
<keyword evidence="1" id="KW-1133">Transmembrane helix</keyword>
<dbReference type="AlphaFoldDB" id="A0A8R1HPY8"/>
<feature type="transmembrane region" description="Helical" evidence="1">
    <location>
        <begin position="68"/>
        <end position="89"/>
    </location>
</feature>
<protein>
    <submittedName>
        <fullName evidence="3">7TM_GPCR_Srx domain-containing protein</fullName>
    </submittedName>
</protein>